<dbReference type="InterPro" id="IPR051612">
    <property type="entry name" value="Teichoic_Acid_Biosynth"/>
</dbReference>
<keyword evidence="4 7" id="KW-0808">Transferase</keyword>
<name>A0A2I2AC77_9LACO</name>
<reference evidence="8" key="1">
    <citation type="submission" date="2017-12" db="EMBL/GenBank/DDBJ databases">
        <authorList>
            <person name="Christensen H."/>
        </authorList>
    </citation>
    <scope>NUCLEOTIDE SEQUENCE [LARGE SCALE GENOMIC DNA]</scope>
    <source>
        <strain evidence="8">268A</strain>
    </source>
</reference>
<dbReference type="GO" id="GO:0019350">
    <property type="term" value="P:teichoic acid biosynthetic process"/>
    <property type="evidence" value="ECO:0007669"/>
    <property type="project" value="UniProtKB-KW"/>
</dbReference>
<dbReference type="PANTHER" id="PTHR37316">
    <property type="entry name" value="TEICHOIC ACID GLYCEROL-PHOSPHATE PRIMASE"/>
    <property type="match status" value="1"/>
</dbReference>
<comment type="caution">
    <text evidence="7">The sequence shown here is derived from an EMBL/GenBank/DDBJ whole genome shotgun (WGS) entry which is preliminary data.</text>
</comment>
<dbReference type="Pfam" id="PF04464">
    <property type="entry name" value="Glyphos_transf"/>
    <property type="match status" value="1"/>
</dbReference>
<dbReference type="Gene3D" id="3.40.50.11820">
    <property type="match status" value="1"/>
</dbReference>
<evidence type="ECO:0000256" key="3">
    <source>
        <dbReference type="ARBA" id="ARBA00022475"/>
    </source>
</evidence>
<dbReference type="RefSeq" id="WP_101811489.1">
    <property type="nucleotide sequence ID" value="NZ_PKGI01000017.1"/>
</dbReference>
<evidence type="ECO:0000256" key="2">
    <source>
        <dbReference type="ARBA" id="ARBA00010488"/>
    </source>
</evidence>
<comment type="similarity">
    <text evidence="2">Belongs to the CDP-glycerol glycerophosphotransferase family.</text>
</comment>
<gene>
    <name evidence="7" type="ORF">CYR79_03245</name>
</gene>
<keyword evidence="3" id="KW-1003">Cell membrane</keyword>
<dbReference type="InterPro" id="IPR007554">
    <property type="entry name" value="Glycerophosphate_synth"/>
</dbReference>
<keyword evidence="5" id="KW-0777">Teichoic acid biosynthesis</keyword>
<dbReference type="GO" id="GO:0047355">
    <property type="term" value="F:CDP-glycerol glycerophosphotransferase activity"/>
    <property type="evidence" value="ECO:0007669"/>
    <property type="project" value="InterPro"/>
</dbReference>
<dbReference type="PANTHER" id="PTHR37316:SF3">
    <property type="entry name" value="TEICHOIC ACID GLYCEROL-PHOSPHATE TRANSFERASE"/>
    <property type="match status" value="1"/>
</dbReference>
<dbReference type="SUPFAM" id="SSF53756">
    <property type="entry name" value="UDP-Glycosyltransferase/glycogen phosphorylase"/>
    <property type="match status" value="1"/>
</dbReference>
<proteinExistence type="inferred from homology"/>
<sequence length="391" mass="45617">MKKKLVFLKKIVNKLKWLFFGCIFKFCSIDKNKVVVDNFFGRGYGDNPKYIIESLLKVKPSIKIIWLTNGKDIYSFPKYVRLVKLNSIHSIYELVTAKVWIDNIKNNYKGYKRSGQFYLQTWHGGVSLKKVEKAVENQLSVDYVKASKNDSRLIDAMISNSKWQTNDYRKNFWYNGPIYEIGLPRNDIFFGNNQKVVNKVKAFFNIADHFKIILYAPTFRNSKSIEEQQEMYTIDSEKISSICADKFNSEYIFIKRVHPNIASNFKINETDKIRDGNSYPDMQELLVAADILITDFSSSIFDFMLKSSRIFLYGTDYDEYLKNERDLNFDIKKDLPFSFANTETELLANIKNFDEKEENVKIENMKSMLGMNDDGNASKKAAAFLIEKMDS</sequence>
<dbReference type="InterPro" id="IPR043148">
    <property type="entry name" value="TagF_C"/>
</dbReference>
<accession>A0A2I2AC77</accession>
<evidence type="ECO:0000256" key="6">
    <source>
        <dbReference type="ARBA" id="ARBA00023136"/>
    </source>
</evidence>
<evidence type="ECO:0000256" key="4">
    <source>
        <dbReference type="ARBA" id="ARBA00022679"/>
    </source>
</evidence>
<comment type="subcellular location">
    <subcellularLocation>
        <location evidence="1">Cell membrane</location>
        <topology evidence="1">Peripheral membrane protein</topology>
    </subcellularLocation>
</comment>
<evidence type="ECO:0000256" key="5">
    <source>
        <dbReference type="ARBA" id="ARBA00022944"/>
    </source>
</evidence>
<keyword evidence="6" id="KW-0472">Membrane</keyword>
<evidence type="ECO:0000313" key="7">
    <source>
        <dbReference type="EMBL" id="PLA76957.1"/>
    </source>
</evidence>
<dbReference type="Gene3D" id="3.40.50.12580">
    <property type="match status" value="1"/>
</dbReference>
<dbReference type="AlphaFoldDB" id="A0A2I2AC77"/>
<dbReference type="InterPro" id="IPR043149">
    <property type="entry name" value="TagF_N"/>
</dbReference>
<evidence type="ECO:0000256" key="1">
    <source>
        <dbReference type="ARBA" id="ARBA00004202"/>
    </source>
</evidence>
<evidence type="ECO:0000313" key="8">
    <source>
        <dbReference type="Proteomes" id="UP000234579"/>
    </source>
</evidence>
<dbReference type="GO" id="GO:0005886">
    <property type="term" value="C:plasma membrane"/>
    <property type="evidence" value="ECO:0007669"/>
    <property type="project" value="UniProtKB-SubCell"/>
</dbReference>
<protein>
    <submittedName>
        <fullName evidence="7">CDP-glycerol--glycerophosphate glycerophosphotransferase</fullName>
    </submittedName>
</protein>
<dbReference type="EMBL" id="PKGI01000017">
    <property type="protein sequence ID" value="PLA76957.1"/>
    <property type="molecule type" value="Genomic_DNA"/>
</dbReference>
<dbReference type="Proteomes" id="UP000234579">
    <property type="component" value="Unassembled WGS sequence"/>
</dbReference>
<organism evidence="7 8">
    <name type="scientific">Ligilactobacillus agilis</name>
    <dbReference type="NCBI Taxonomy" id="1601"/>
    <lineage>
        <taxon>Bacteria</taxon>
        <taxon>Bacillati</taxon>
        <taxon>Bacillota</taxon>
        <taxon>Bacilli</taxon>
        <taxon>Lactobacillales</taxon>
        <taxon>Lactobacillaceae</taxon>
        <taxon>Ligilactobacillus</taxon>
    </lineage>
</organism>